<dbReference type="Proteomes" id="UP001193035">
    <property type="component" value="Unassembled WGS sequence"/>
</dbReference>
<reference evidence="1 2" key="1">
    <citation type="submission" date="2019-05" db="EMBL/GenBank/DDBJ databases">
        <title>Ruegeria sp. nov., isolated from tidal flat.</title>
        <authorList>
            <person name="Kim W."/>
        </authorList>
    </citation>
    <scope>NUCLEOTIDE SEQUENCE [LARGE SCALE GENOMIC DNA]</scope>
    <source>
        <strain evidence="1 2">CAU 1488</strain>
    </source>
</reference>
<name>A0ABY2X433_9RHOB</name>
<dbReference type="Gene3D" id="3.90.1590.10">
    <property type="entry name" value="glutathione-dependent formaldehyde- activating enzyme (gfa)"/>
    <property type="match status" value="1"/>
</dbReference>
<dbReference type="InterPro" id="IPR046149">
    <property type="entry name" value="DUF6151"/>
</dbReference>
<organism evidence="1 2">
    <name type="scientific">Ruegeria sediminis</name>
    <dbReference type="NCBI Taxonomy" id="2583820"/>
    <lineage>
        <taxon>Bacteria</taxon>
        <taxon>Pseudomonadati</taxon>
        <taxon>Pseudomonadota</taxon>
        <taxon>Alphaproteobacteria</taxon>
        <taxon>Rhodobacterales</taxon>
        <taxon>Roseobacteraceae</taxon>
        <taxon>Ruegeria</taxon>
    </lineage>
</organism>
<accession>A0ABY2X433</accession>
<sequence>MPDDSTASLAFSCDCGGLSGHITAQGVKSGTHVVCYCPDCRAAELYLGQPDLAPGPVDIFQLSPDAVVIDKGKDNLALLRLGPNGLFRWYAKCCGAPIANTLKTPKLPFAGIAAKRVSDPDRLGPVVTRGYVPDGTGKLKHEHLGRAVLAVLRRGLSARLSGRWRRTPFFDVATGAPIVPAKVLTKDERAALYD</sequence>
<evidence type="ECO:0008006" key="3">
    <source>
        <dbReference type="Google" id="ProtNLM"/>
    </source>
</evidence>
<evidence type="ECO:0000313" key="2">
    <source>
        <dbReference type="Proteomes" id="UP001193035"/>
    </source>
</evidence>
<evidence type="ECO:0000313" key="1">
    <source>
        <dbReference type="EMBL" id="TMV09582.1"/>
    </source>
</evidence>
<gene>
    <name evidence="1" type="ORF">FGK63_00485</name>
</gene>
<proteinExistence type="predicted"/>
<dbReference type="EMBL" id="VCPD01000001">
    <property type="protein sequence ID" value="TMV09582.1"/>
    <property type="molecule type" value="Genomic_DNA"/>
</dbReference>
<dbReference type="InterPro" id="IPR011057">
    <property type="entry name" value="Mss4-like_sf"/>
</dbReference>
<comment type="caution">
    <text evidence="1">The sequence shown here is derived from an EMBL/GenBank/DDBJ whole genome shotgun (WGS) entry which is preliminary data.</text>
</comment>
<keyword evidence="2" id="KW-1185">Reference proteome</keyword>
<dbReference type="Pfam" id="PF19648">
    <property type="entry name" value="DUF6151"/>
    <property type="match status" value="1"/>
</dbReference>
<dbReference type="RefSeq" id="WP_138839641.1">
    <property type="nucleotide sequence ID" value="NZ_VCPD01000001.1"/>
</dbReference>
<protein>
    <recommendedName>
        <fullName evidence="3">CENP-V/GFA domain-containing protein</fullName>
    </recommendedName>
</protein>
<dbReference type="SUPFAM" id="SSF51316">
    <property type="entry name" value="Mss4-like"/>
    <property type="match status" value="1"/>
</dbReference>